<dbReference type="GeneID" id="103033484"/>
<reference evidence="5" key="3">
    <citation type="submission" date="2025-08" db="UniProtKB">
        <authorList>
            <consortium name="Ensembl"/>
        </authorList>
    </citation>
    <scope>IDENTIFICATION</scope>
</reference>
<evidence type="ECO:0000313" key="5">
    <source>
        <dbReference type="Ensembl" id="ENSAMXP00000039619.1"/>
    </source>
</evidence>
<dbReference type="SMART" id="SM00442">
    <property type="entry name" value="FGF"/>
    <property type="match status" value="1"/>
</dbReference>
<dbReference type="RefSeq" id="XP_022542726.1">
    <property type="nucleotide sequence ID" value="XM_022687005.2"/>
</dbReference>
<comment type="similarity">
    <text evidence="2 4">Belongs to the heparin-binding growth factors family.</text>
</comment>
<dbReference type="RefSeq" id="XP_022542725.1">
    <property type="nucleotide sequence ID" value="XM_022687004.2"/>
</dbReference>
<protein>
    <recommendedName>
        <fullName evidence="4">Fibroblast growth factor</fullName>
        <shortName evidence="4">FGF</shortName>
    </recommendedName>
</protein>
<dbReference type="PRINTS" id="PR00262">
    <property type="entry name" value="IL1HBGF"/>
</dbReference>
<dbReference type="FunCoup" id="A0A3B1JEA0">
    <property type="interactions" value="871"/>
</dbReference>
<dbReference type="InterPro" id="IPR002209">
    <property type="entry name" value="Fibroblast_GF_fam"/>
</dbReference>
<evidence type="ECO:0000256" key="1">
    <source>
        <dbReference type="ARBA" id="ARBA00004613"/>
    </source>
</evidence>
<comment type="subcellular location">
    <subcellularLocation>
        <location evidence="1">Secreted</location>
    </subcellularLocation>
</comment>
<dbReference type="AlphaFoldDB" id="A0A3B1JEA0"/>
<dbReference type="Proteomes" id="UP000018467">
    <property type="component" value="Unassembled WGS sequence"/>
</dbReference>
<reference evidence="5" key="4">
    <citation type="submission" date="2025-09" db="UniProtKB">
        <authorList>
            <consortium name="Ensembl"/>
        </authorList>
    </citation>
    <scope>IDENTIFICATION</scope>
</reference>
<dbReference type="OrthoDB" id="5987799at2759"/>
<dbReference type="GO" id="GO:0008083">
    <property type="term" value="F:growth factor activity"/>
    <property type="evidence" value="ECO:0007669"/>
    <property type="project" value="InterPro"/>
</dbReference>
<reference evidence="6" key="2">
    <citation type="journal article" date="2014" name="Nat. Commun.">
        <title>The cavefish genome reveals candidate genes for eye loss.</title>
        <authorList>
            <person name="McGaugh S.E."/>
            <person name="Gross J.B."/>
            <person name="Aken B."/>
            <person name="Blin M."/>
            <person name="Borowsky R."/>
            <person name="Chalopin D."/>
            <person name="Hinaux H."/>
            <person name="Jeffery W.R."/>
            <person name="Keene A."/>
            <person name="Ma L."/>
            <person name="Minx P."/>
            <person name="Murphy D."/>
            <person name="O'Quin K.E."/>
            <person name="Retaux S."/>
            <person name="Rohner N."/>
            <person name="Searle S.M."/>
            <person name="Stahl B.A."/>
            <person name="Tabin C."/>
            <person name="Volff J.N."/>
            <person name="Yoshizawa M."/>
            <person name="Warren W.C."/>
        </authorList>
    </citation>
    <scope>NUCLEOTIDE SEQUENCE [LARGE SCALE GENOMIC DNA]</scope>
    <source>
        <strain evidence="6">female</strain>
    </source>
</reference>
<name>A0A3B1JEA0_ASTMX</name>
<dbReference type="SUPFAM" id="SSF50353">
    <property type="entry name" value="Cytokine"/>
    <property type="match status" value="1"/>
</dbReference>
<dbReference type="Gene3D" id="2.80.10.50">
    <property type="match status" value="1"/>
</dbReference>
<dbReference type="Pfam" id="PF00167">
    <property type="entry name" value="FGF"/>
    <property type="match status" value="1"/>
</dbReference>
<dbReference type="InParanoid" id="A0A3B1JEA0"/>
<dbReference type="PRINTS" id="PR00263">
    <property type="entry name" value="HBGFFGF"/>
</dbReference>
<sequence>MMQRWMVERKRPDLLLFVLCLRALLWICGLDVALADHANLCNCSRHEHHTSNYDYMEGGDVRTRRLFSSTQWFLIVDQHGNISGTRDPNNCYSILEIRSVSEGGVLAIKGVKSQYYICMRNNGMLYGMKEYTNSCVFKEVFLENYYTGYSSNTWKKDGKEIFISLSKKGQPLKPKKARRENGASHFIPRKCTQDGKTLA</sequence>
<dbReference type="PANTHER" id="PTHR11486">
    <property type="entry name" value="FIBROBLAST GROWTH FACTOR"/>
    <property type="match status" value="1"/>
</dbReference>
<evidence type="ECO:0000313" key="6">
    <source>
        <dbReference type="Proteomes" id="UP000018467"/>
    </source>
</evidence>
<feature type="chain" id="PRO_5017099768" description="Fibroblast growth factor" evidence="4">
    <location>
        <begin position="36"/>
        <end position="199"/>
    </location>
</feature>
<proteinExistence type="inferred from homology"/>
<keyword evidence="4" id="KW-0732">Signal</keyword>
<evidence type="ECO:0000256" key="3">
    <source>
        <dbReference type="ARBA" id="ARBA00022525"/>
    </source>
</evidence>
<dbReference type="GO" id="GO:0005576">
    <property type="term" value="C:extracellular region"/>
    <property type="evidence" value="ECO:0007669"/>
    <property type="project" value="UniProtKB-SubCell"/>
</dbReference>
<dbReference type="STRING" id="7994.ENSAMXP00000039619"/>
<evidence type="ECO:0000256" key="2">
    <source>
        <dbReference type="ARBA" id="ARBA00007936"/>
    </source>
</evidence>
<dbReference type="Ensembl" id="ENSAMXT00000040000.1">
    <property type="protein sequence ID" value="ENSAMXP00000039619.1"/>
    <property type="gene ID" value="ENSAMXG00000033116.1"/>
</dbReference>
<feature type="signal peptide" evidence="4">
    <location>
        <begin position="1"/>
        <end position="35"/>
    </location>
</feature>
<dbReference type="Bgee" id="ENSAMXG00000033116">
    <property type="expression patterns" value="Expressed in intestine and 3 other cell types or tissues"/>
</dbReference>
<dbReference type="GeneTree" id="ENSGT00940000159843"/>
<accession>A0A3B1JEA0</accession>
<evidence type="ECO:0000256" key="4">
    <source>
        <dbReference type="RuleBase" id="RU049442"/>
    </source>
</evidence>
<keyword evidence="3" id="KW-0964">Secreted</keyword>
<reference evidence="6" key="1">
    <citation type="submission" date="2013-03" db="EMBL/GenBank/DDBJ databases">
        <authorList>
            <person name="Jeffery W."/>
            <person name="Warren W."/>
            <person name="Wilson R.K."/>
        </authorList>
    </citation>
    <scope>NUCLEOTIDE SEQUENCE</scope>
    <source>
        <strain evidence="6">female</strain>
    </source>
</reference>
<dbReference type="InterPro" id="IPR008996">
    <property type="entry name" value="IL1/FGF"/>
</dbReference>
<dbReference type="KEGG" id="amex:103033484"/>
<organism evidence="5 6">
    <name type="scientific">Astyanax mexicanus</name>
    <name type="common">Blind cave fish</name>
    <name type="synonym">Astyanax fasciatus mexicanus</name>
    <dbReference type="NCBI Taxonomy" id="7994"/>
    <lineage>
        <taxon>Eukaryota</taxon>
        <taxon>Metazoa</taxon>
        <taxon>Chordata</taxon>
        <taxon>Craniata</taxon>
        <taxon>Vertebrata</taxon>
        <taxon>Euteleostomi</taxon>
        <taxon>Actinopterygii</taxon>
        <taxon>Neopterygii</taxon>
        <taxon>Teleostei</taxon>
        <taxon>Ostariophysi</taxon>
        <taxon>Characiformes</taxon>
        <taxon>Characoidei</taxon>
        <taxon>Acestrorhamphidae</taxon>
        <taxon>Acestrorhamphinae</taxon>
        <taxon>Astyanax</taxon>
    </lineage>
</organism>
<keyword evidence="6" id="KW-1185">Reference proteome</keyword>
<dbReference type="CTD" id="2252"/>